<sequence length="148" mass="16947">MFHIVFHAKLNRVSIYSAIPADLGITSQGEHPVSWASDSENISVKAMCVRRLEIKEEKAIDLRHLPQTNAHENFLGVQNHNEMLRGDSLQFLSMKVSLFLIKEDLDYRRFTLLSSLAHCATHHKVGSNRWYWSVSALICLLCRKIGDE</sequence>
<dbReference type="EMBL" id="FR825006">
    <property type="protein sequence ID" value="CCA28176.1"/>
    <property type="molecule type" value="Genomic_DNA"/>
</dbReference>
<name>F0X211_9STRA</name>
<proteinExistence type="predicted"/>
<dbReference type="EMBL" id="FR824716">
    <property type="protein sequence ID" value="CCA27872.1"/>
    <property type="molecule type" value="Genomic_DNA"/>
</dbReference>
<dbReference type="HOGENOM" id="CLU_1762147_0_0_1"/>
<organism evidence="1">
    <name type="scientific">Albugo laibachii Nc14</name>
    <dbReference type="NCBI Taxonomy" id="890382"/>
    <lineage>
        <taxon>Eukaryota</taxon>
        <taxon>Sar</taxon>
        <taxon>Stramenopiles</taxon>
        <taxon>Oomycota</taxon>
        <taxon>Peronosporomycetes</taxon>
        <taxon>Albuginales</taxon>
        <taxon>Albuginaceae</taxon>
        <taxon>Albugo</taxon>
    </lineage>
</organism>
<gene>
    <name evidence="1" type="primary">AlNc14C783G12503</name>
    <name evidence="2" type="synonym">AlNc14C1428G12937</name>
    <name evidence="1" type="ORF">ALNC14_140160</name>
    <name evidence="2" type="ORF">ALNC14_143200</name>
</gene>
<evidence type="ECO:0000313" key="1">
    <source>
        <dbReference type="EMBL" id="CCA27872.1"/>
    </source>
</evidence>
<dbReference type="AlphaFoldDB" id="F0X211"/>
<protein>
    <submittedName>
        <fullName evidence="2">AlNc14C1428G12937 protein</fullName>
    </submittedName>
    <submittedName>
        <fullName evidence="1">AlNc14C783G12503 protein</fullName>
    </submittedName>
</protein>
<accession>F0X211</accession>
<reference evidence="1" key="2">
    <citation type="submission" date="2011-02" db="EMBL/GenBank/DDBJ databases">
        <authorList>
            <person name="MacLean D."/>
        </authorList>
    </citation>
    <scope>NUCLEOTIDE SEQUENCE</scope>
</reference>
<evidence type="ECO:0000313" key="2">
    <source>
        <dbReference type="EMBL" id="CCA28176.1"/>
    </source>
</evidence>
<reference evidence="1" key="1">
    <citation type="journal article" date="2011" name="PLoS Biol.">
        <title>Gene gain and loss during evolution of obligate parasitism in the white rust pathogen of Arabidopsis thaliana.</title>
        <authorList>
            <person name="Kemen E."/>
            <person name="Gardiner A."/>
            <person name="Schultz-Larsen T."/>
            <person name="Kemen A.C."/>
            <person name="Balmuth A.L."/>
            <person name="Robert-Seilaniantz A."/>
            <person name="Bailey K."/>
            <person name="Holub E."/>
            <person name="Studholme D.J."/>
            <person name="Maclean D."/>
            <person name="Jones J.D."/>
        </authorList>
    </citation>
    <scope>NUCLEOTIDE SEQUENCE</scope>
</reference>